<dbReference type="Proteomes" id="UP000245119">
    <property type="component" value="Linkage Group LG10"/>
</dbReference>
<keyword evidence="2" id="KW-1185">Reference proteome</keyword>
<gene>
    <name evidence="1" type="ORF">C0Q70_16054</name>
</gene>
<dbReference type="CDD" id="cd20237">
    <property type="entry name" value="PFM_LIN24-like"/>
    <property type="match status" value="1"/>
</dbReference>
<dbReference type="Gene3D" id="2.170.15.10">
    <property type="entry name" value="Proaerolysin, chain A, domain 3"/>
    <property type="match status" value="1"/>
</dbReference>
<dbReference type="PANTHER" id="PTHR39369">
    <property type="entry name" value="LIN-24 (TWENTY-FOUR) LIKE"/>
    <property type="match status" value="1"/>
</dbReference>
<dbReference type="SUPFAM" id="SSF56973">
    <property type="entry name" value="Aerolisin/ETX pore-forming domain"/>
    <property type="match status" value="1"/>
</dbReference>
<name>A0A2T7NNQ4_POMCA</name>
<comment type="caution">
    <text evidence="1">The sequence shown here is derived from an EMBL/GenBank/DDBJ whole genome shotgun (WGS) entry which is preliminary data.</text>
</comment>
<sequence>MIHRHSERPLGVATVVMGTIEEPIDIEELAKRSAEKMLDAPGRKKADLENPIIKWNKICGTVLEPEPSTQTHGARAIYRQLQQRHPKPQTYRLSTTRSTRSTCNIVLNRTYTIGASLEVKLTPPNPVIEANAGFHGEMSMEKGVNETFEQELTWTVDNEIEVPSGHVTTAELVIKEDEFDGEFTTKTTFQGKVIVVYETKQHDFVDAVQRDVTAFLTPDKGFTKDKAGRPVFITKGKCRCRFGIEQNVLLKQSQLPLLETQADEDLSQSPPLEATENGL</sequence>
<evidence type="ECO:0000313" key="2">
    <source>
        <dbReference type="Proteomes" id="UP000245119"/>
    </source>
</evidence>
<organism evidence="1 2">
    <name type="scientific">Pomacea canaliculata</name>
    <name type="common">Golden apple snail</name>
    <dbReference type="NCBI Taxonomy" id="400727"/>
    <lineage>
        <taxon>Eukaryota</taxon>
        <taxon>Metazoa</taxon>
        <taxon>Spiralia</taxon>
        <taxon>Lophotrochozoa</taxon>
        <taxon>Mollusca</taxon>
        <taxon>Gastropoda</taxon>
        <taxon>Caenogastropoda</taxon>
        <taxon>Architaenioglossa</taxon>
        <taxon>Ampullarioidea</taxon>
        <taxon>Ampullariidae</taxon>
        <taxon>Pomacea</taxon>
    </lineage>
</organism>
<evidence type="ECO:0000313" key="1">
    <source>
        <dbReference type="EMBL" id="PVD22798.1"/>
    </source>
</evidence>
<dbReference type="AlphaFoldDB" id="A0A2T7NNQ4"/>
<protein>
    <submittedName>
        <fullName evidence="1">Uncharacterized protein</fullName>
    </submittedName>
</protein>
<accession>A0A2T7NNQ4</accession>
<dbReference type="PANTHER" id="PTHR39369:SF6">
    <property type="entry name" value="LIN-24 (TWENTY-FOUR) LIKE"/>
    <property type="match status" value="1"/>
</dbReference>
<proteinExistence type="predicted"/>
<reference evidence="1 2" key="1">
    <citation type="submission" date="2018-04" db="EMBL/GenBank/DDBJ databases">
        <title>The genome of golden apple snail Pomacea canaliculata provides insight into stress tolerance and invasive adaptation.</title>
        <authorList>
            <person name="Liu C."/>
            <person name="Liu B."/>
            <person name="Ren Y."/>
            <person name="Zhang Y."/>
            <person name="Wang H."/>
            <person name="Li S."/>
            <person name="Jiang F."/>
            <person name="Yin L."/>
            <person name="Zhang G."/>
            <person name="Qian W."/>
            <person name="Fan W."/>
        </authorList>
    </citation>
    <scope>NUCLEOTIDE SEQUENCE [LARGE SCALE GENOMIC DNA]</scope>
    <source>
        <strain evidence="1">SZHN2017</strain>
        <tissue evidence="1">Muscle</tissue>
    </source>
</reference>
<dbReference type="OrthoDB" id="5819442at2759"/>
<dbReference type="EMBL" id="PZQS01000010">
    <property type="protein sequence ID" value="PVD22798.1"/>
    <property type="molecule type" value="Genomic_DNA"/>
</dbReference>